<dbReference type="SUPFAM" id="SSF161098">
    <property type="entry name" value="MetI-like"/>
    <property type="match status" value="1"/>
</dbReference>
<evidence type="ECO:0000256" key="7">
    <source>
        <dbReference type="RuleBase" id="RU363032"/>
    </source>
</evidence>
<dbReference type="Gene3D" id="1.10.3720.10">
    <property type="entry name" value="MetI-like"/>
    <property type="match status" value="1"/>
</dbReference>
<dbReference type="GO" id="GO:0055085">
    <property type="term" value="P:transmembrane transport"/>
    <property type="evidence" value="ECO:0007669"/>
    <property type="project" value="InterPro"/>
</dbReference>
<dbReference type="InterPro" id="IPR000515">
    <property type="entry name" value="MetI-like"/>
</dbReference>
<protein>
    <submittedName>
        <fullName evidence="9">Binding-protein-dependent transport system inner membrane protein</fullName>
    </submittedName>
</protein>
<feature type="domain" description="ABC transmembrane type-1" evidence="8">
    <location>
        <begin position="96"/>
        <end position="306"/>
    </location>
</feature>
<dbReference type="OrthoDB" id="9803623at2"/>
<dbReference type="RefSeq" id="WP_086966350.1">
    <property type="nucleotide sequence ID" value="NZ_FCOJ02000007.1"/>
</dbReference>
<evidence type="ECO:0000256" key="4">
    <source>
        <dbReference type="ARBA" id="ARBA00022692"/>
    </source>
</evidence>
<keyword evidence="2 7" id="KW-0813">Transport</keyword>
<organism evidence="9 10">
    <name type="scientific">Caballeronia glebae</name>
    <dbReference type="NCBI Taxonomy" id="1777143"/>
    <lineage>
        <taxon>Bacteria</taxon>
        <taxon>Pseudomonadati</taxon>
        <taxon>Pseudomonadota</taxon>
        <taxon>Betaproteobacteria</taxon>
        <taxon>Burkholderiales</taxon>
        <taxon>Burkholderiaceae</taxon>
        <taxon>Caballeronia</taxon>
    </lineage>
</organism>
<dbReference type="Proteomes" id="UP000054596">
    <property type="component" value="Unassembled WGS sequence"/>
</dbReference>
<feature type="transmembrane region" description="Helical" evidence="7">
    <location>
        <begin position="283"/>
        <end position="309"/>
    </location>
</feature>
<evidence type="ECO:0000256" key="1">
    <source>
        <dbReference type="ARBA" id="ARBA00004651"/>
    </source>
</evidence>
<dbReference type="AlphaFoldDB" id="A0A157ZY34"/>
<evidence type="ECO:0000256" key="2">
    <source>
        <dbReference type="ARBA" id="ARBA00022448"/>
    </source>
</evidence>
<keyword evidence="3" id="KW-1003">Cell membrane</keyword>
<keyword evidence="5 7" id="KW-1133">Transmembrane helix</keyword>
<comment type="subcellular location">
    <subcellularLocation>
        <location evidence="1 7">Cell membrane</location>
        <topology evidence="1 7">Multi-pass membrane protein</topology>
    </subcellularLocation>
</comment>
<dbReference type="InterPro" id="IPR045621">
    <property type="entry name" value="BPD_transp_1_N"/>
</dbReference>
<feature type="transmembrane region" description="Helical" evidence="7">
    <location>
        <begin position="100"/>
        <end position="123"/>
    </location>
</feature>
<feature type="transmembrane region" description="Helical" evidence="7">
    <location>
        <begin position="179"/>
        <end position="198"/>
    </location>
</feature>
<gene>
    <name evidence="9" type="ORF">AWB82_01322</name>
</gene>
<dbReference type="CDD" id="cd06261">
    <property type="entry name" value="TM_PBP2"/>
    <property type="match status" value="1"/>
</dbReference>
<sequence length="318" mass="34922">MLPFLARRAIHSVVLLLIVSVIGFVILHLAPGGPLSQFAASGDMSQADLDRLSAQLGLDRPLPIQYVEWLLRMVKGDWGVSYRDQQAVTSIIASHIGATLELMFCSTLLAMLIGACIGILGAVRRYSLFDSIATVGTMIALSIPTFWFGIVVIYVFAVHLNWLPAGNRMTEGDGSFFDYVHHLIGPCVVLALVTTAVWSRYMRSSMLEVINQDYIRTARAKGVPESQIVLRHALRNALLPMITITGLHVPTLLSGALVTETVFTWPGIGRLFFDSISYRDYPTVMGILMFSAVLVLLGNLIADLLYGFADPRIAGDRR</sequence>
<keyword evidence="10" id="KW-1185">Reference proteome</keyword>
<evidence type="ECO:0000313" key="9">
    <source>
        <dbReference type="EMBL" id="SAK49807.1"/>
    </source>
</evidence>
<evidence type="ECO:0000313" key="10">
    <source>
        <dbReference type="Proteomes" id="UP000054596"/>
    </source>
</evidence>
<dbReference type="PANTHER" id="PTHR43163:SF6">
    <property type="entry name" value="DIPEPTIDE TRANSPORT SYSTEM PERMEASE PROTEIN DPPB-RELATED"/>
    <property type="match status" value="1"/>
</dbReference>
<feature type="transmembrane region" description="Helical" evidence="7">
    <location>
        <begin position="12"/>
        <end position="30"/>
    </location>
</feature>
<dbReference type="STRING" id="1777143.AWB82_01322"/>
<dbReference type="GO" id="GO:0005886">
    <property type="term" value="C:plasma membrane"/>
    <property type="evidence" value="ECO:0007669"/>
    <property type="project" value="UniProtKB-SubCell"/>
</dbReference>
<dbReference type="PROSITE" id="PS50928">
    <property type="entry name" value="ABC_TM1"/>
    <property type="match status" value="1"/>
</dbReference>
<dbReference type="EMBL" id="FCOJ02000007">
    <property type="protein sequence ID" value="SAK49807.1"/>
    <property type="molecule type" value="Genomic_DNA"/>
</dbReference>
<feature type="transmembrane region" description="Helical" evidence="7">
    <location>
        <begin position="135"/>
        <end position="159"/>
    </location>
</feature>
<reference evidence="9" key="1">
    <citation type="submission" date="2016-01" db="EMBL/GenBank/DDBJ databases">
        <authorList>
            <person name="Peeters C."/>
        </authorList>
    </citation>
    <scope>NUCLEOTIDE SEQUENCE [LARGE SCALE GENOMIC DNA]</scope>
    <source>
        <strain evidence="9">LMG 29325</strain>
    </source>
</reference>
<dbReference type="Pfam" id="PF19300">
    <property type="entry name" value="BPD_transp_1_N"/>
    <property type="match status" value="1"/>
</dbReference>
<comment type="similarity">
    <text evidence="7">Belongs to the binding-protein-dependent transport system permease family.</text>
</comment>
<evidence type="ECO:0000256" key="3">
    <source>
        <dbReference type="ARBA" id="ARBA00022475"/>
    </source>
</evidence>
<dbReference type="InterPro" id="IPR035906">
    <property type="entry name" value="MetI-like_sf"/>
</dbReference>
<keyword evidence="6 7" id="KW-0472">Membrane</keyword>
<evidence type="ECO:0000256" key="6">
    <source>
        <dbReference type="ARBA" id="ARBA00023136"/>
    </source>
</evidence>
<feature type="transmembrane region" description="Helical" evidence="7">
    <location>
        <begin position="237"/>
        <end position="263"/>
    </location>
</feature>
<evidence type="ECO:0000259" key="8">
    <source>
        <dbReference type="PROSITE" id="PS50928"/>
    </source>
</evidence>
<dbReference type="PANTHER" id="PTHR43163">
    <property type="entry name" value="DIPEPTIDE TRANSPORT SYSTEM PERMEASE PROTEIN DPPB-RELATED"/>
    <property type="match status" value="1"/>
</dbReference>
<accession>A0A157ZY34</accession>
<dbReference type="Pfam" id="PF00528">
    <property type="entry name" value="BPD_transp_1"/>
    <property type="match status" value="1"/>
</dbReference>
<name>A0A157ZY34_9BURK</name>
<evidence type="ECO:0000256" key="5">
    <source>
        <dbReference type="ARBA" id="ARBA00022989"/>
    </source>
</evidence>
<proteinExistence type="inferred from homology"/>
<keyword evidence="4 7" id="KW-0812">Transmembrane</keyword>
<comment type="caution">
    <text evidence="9">The sequence shown here is derived from an EMBL/GenBank/DDBJ whole genome shotgun (WGS) entry which is preliminary data.</text>
</comment>